<dbReference type="Gene3D" id="2.60.40.10">
    <property type="entry name" value="Immunoglobulins"/>
    <property type="match status" value="1"/>
</dbReference>
<comment type="caution">
    <text evidence="4">The sequence shown here is derived from an EMBL/GenBank/DDBJ whole genome shotgun (WGS) entry which is preliminary data.</text>
</comment>
<evidence type="ECO:0000256" key="2">
    <source>
        <dbReference type="SAM" id="Phobius"/>
    </source>
</evidence>
<feature type="transmembrane region" description="Helical" evidence="2">
    <location>
        <begin position="212"/>
        <end position="234"/>
    </location>
</feature>
<keyword evidence="2" id="KW-0812">Transmembrane</keyword>
<sequence>MPSFISKWPDTMLRKRPVPPVLLSIALLISSILISSSSSLRNASRRLGSPNPRLSGPGEDYDILYDETTTTEPARKPTDSQHPPCEYDHCKDQQESCQKLRLALSCSCPGISGPFELPDPPSLQSLLESKGKVIVWWCAPSSTVTHYLIVVKGQDEVREAKVDRRIMELENLDPGTEVCVEAVNKVGSSAQRRESCIRFEPSTSEIKLTIKLVLIGVAVVLVVGILVMALLIWWCRRHRKSPTQTANPGTDVVL</sequence>
<dbReference type="EMBL" id="JAUCMX010000027">
    <property type="protein sequence ID" value="KAK3508859.1"/>
    <property type="molecule type" value="Genomic_DNA"/>
</dbReference>
<evidence type="ECO:0000256" key="1">
    <source>
        <dbReference type="SAM" id="MobiDB-lite"/>
    </source>
</evidence>
<dbReference type="AlphaFoldDB" id="A0AAE0UJ52"/>
<dbReference type="InterPro" id="IPR036116">
    <property type="entry name" value="FN3_sf"/>
</dbReference>
<dbReference type="SUPFAM" id="SSF49265">
    <property type="entry name" value="Fibronectin type III"/>
    <property type="match status" value="1"/>
</dbReference>
<proteinExistence type="predicted"/>
<evidence type="ECO:0000313" key="5">
    <source>
        <dbReference type="Proteomes" id="UP001274896"/>
    </source>
</evidence>
<evidence type="ECO:0000313" key="4">
    <source>
        <dbReference type="EMBL" id="KAK3508859.1"/>
    </source>
</evidence>
<feature type="region of interest" description="Disordered" evidence="1">
    <location>
        <begin position="42"/>
        <end position="63"/>
    </location>
</feature>
<organism evidence="4 5">
    <name type="scientific">Hemibagrus guttatus</name>
    <dbReference type="NCBI Taxonomy" id="175788"/>
    <lineage>
        <taxon>Eukaryota</taxon>
        <taxon>Metazoa</taxon>
        <taxon>Chordata</taxon>
        <taxon>Craniata</taxon>
        <taxon>Vertebrata</taxon>
        <taxon>Euteleostomi</taxon>
        <taxon>Actinopterygii</taxon>
        <taxon>Neopterygii</taxon>
        <taxon>Teleostei</taxon>
        <taxon>Ostariophysi</taxon>
        <taxon>Siluriformes</taxon>
        <taxon>Bagridae</taxon>
        <taxon>Hemibagrus</taxon>
    </lineage>
</organism>
<dbReference type="InterPro" id="IPR003961">
    <property type="entry name" value="FN3_dom"/>
</dbReference>
<evidence type="ECO:0000259" key="3">
    <source>
        <dbReference type="Pfam" id="PF00041"/>
    </source>
</evidence>
<dbReference type="InterPro" id="IPR013783">
    <property type="entry name" value="Ig-like_fold"/>
</dbReference>
<dbReference type="Proteomes" id="UP001274896">
    <property type="component" value="Unassembled WGS sequence"/>
</dbReference>
<name>A0AAE0UJ52_9TELE</name>
<protein>
    <recommendedName>
        <fullName evidence="3">Fibronectin type-III domain-containing protein</fullName>
    </recommendedName>
</protein>
<keyword evidence="5" id="KW-1185">Reference proteome</keyword>
<keyword evidence="2" id="KW-1133">Transmembrane helix</keyword>
<gene>
    <name evidence="4" type="ORF">QTP70_010515</name>
</gene>
<dbReference type="Pfam" id="PF00041">
    <property type="entry name" value="fn3"/>
    <property type="match status" value="1"/>
</dbReference>
<feature type="domain" description="Fibronectin type-III" evidence="3">
    <location>
        <begin position="130"/>
        <end position="191"/>
    </location>
</feature>
<reference evidence="4" key="1">
    <citation type="submission" date="2023-06" db="EMBL/GenBank/DDBJ databases">
        <title>Male Hemibagrus guttatus genome.</title>
        <authorList>
            <person name="Bian C."/>
        </authorList>
    </citation>
    <scope>NUCLEOTIDE SEQUENCE</scope>
    <source>
        <strain evidence="4">Male_cb2023</strain>
        <tissue evidence="4">Muscle</tissue>
    </source>
</reference>
<accession>A0AAE0UJ52</accession>
<keyword evidence="2" id="KW-0472">Membrane</keyword>